<organism evidence="3 4">
    <name type="scientific">Caulobacter segnis</name>
    <dbReference type="NCBI Taxonomy" id="88688"/>
    <lineage>
        <taxon>Bacteria</taxon>
        <taxon>Pseudomonadati</taxon>
        <taxon>Pseudomonadota</taxon>
        <taxon>Alphaproteobacteria</taxon>
        <taxon>Caulobacterales</taxon>
        <taxon>Caulobacteraceae</taxon>
        <taxon>Caulobacter</taxon>
    </lineage>
</organism>
<feature type="signal peptide" evidence="2">
    <location>
        <begin position="1"/>
        <end position="30"/>
    </location>
</feature>
<evidence type="ECO:0000256" key="1">
    <source>
        <dbReference type="SAM" id="MobiDB-lite"/>
    </source>
</evidence>
<sequence>MEGTAGMTRPVTTRKITILALAALAVTAAACGKQGALERPAPLWDPVKKAAWEAERRAASAQANQPARAGGAQEVRDPASTSSNRTIRAAPLPGTKDPFGGPSAAGFPGATPN</sequence>
<evidence type="ECO:0000313" key="3">
    <source>
        <dbReference type="EMBL" id="USQ94320.1"/>
    </source>
</evidence>
<accession>A0ABY4ZNS6</accession>
<protein>
    <recommendedName>
        <fullName evidence="5">Lipoprotein</fullName>
    </recommendedName>
</protein>
<feature type="compositionally biased region" description="Low complexity" evidence="1">
    <location>
        <begin position="98"/>
        <end position="113"/>
    </location>
</feature>
<proteinExistence type="predicted"/>
<evidence type="ECO:0008006" key="5">
    <source>
        <dbReference type="Google" id="ProtNLM"/>
    </source>
</evidence>
<evidence type="ECO:0000313" key="4">
    <source>
        <dbReference type="Proteomes" id="UP001057520"/>
    </source>
</evidence>
<reference evidence="3 4" key="1">
    <citation type="submission" date="2022-04" db="EMBL/GenBank/DDBJ databases">
        <title>Genome sequence of soybean root-associated Caulobacter segnis RL271.</title>
        <authorList>
            <person name="Longley R."/>
            <person name="Bonito G."/>
            <person name="Trigodet F."/>
            <person name="Crosson S."/>
            <person name="Fiebig A."/>
        </authorList>
    </citation>
    <scope>NUCLEOTIDE SEQUENCE [LARGE SCALE GENOMIC DNA]</scope>
    <source>
        <strain evidence="3 4">RL271</strain>
    </source>
</reference>
<name>A0ABY4ZNS6_9CAUL</name>
<dbReference type="Proteomes" id="UP001057520">
    <property type="component" value="Chromosome"/>
</dbReference>
<dbReference type="EMBL" id="CP096040">
    <property type="protein sequence ID" value="USQ94320.1"/>
    <property type="molecule type" value="Genomic_DNA"/>
</dbReference>
<keyword evidence="2" id="KW-0732">Signal</keyword>
<feature type="region of interest" description="Disordered" evidence="1">
    <location>
        <begin position="53"/>
        <end position="113"/>
    </location>
</feature>
<keyword evidence="4" id="KW-1185">Reference proteome</keyword>
<evidence type="ECO:0000256" key="2">
    <source>
        <dbReference type="SAM" id="SignalP"/>
    </source>
</evidence>
<feature type="chain" id="PRO_5045228578" description="Lipoprotein" evidence="2">
    <location>
        <begin position="31"/>
        <end position="113"/>
    </location>
</feature>
<feature type="compositionally biased region" description="Low complexity" evidence="1">
    <location>
        <begin position="59"/>
        <end position="69"/>
    </location>
</feature>
<gene>
    <name evidence="3" type="ORF">MZV50_17205</name>
</gene>